<protein>
    <submittedName>
        <fullName evidence="2">Uncharacterized protein</fullName>
    </submittedName>
</protein>
<reference evidence="2" key="1">
    <citation type="submission" date="2020-09" db="EMBL/GenBank/DDBJ databases">
        <title>A novel bacterium of genus Paenibacillus, isolated from South China Sea.</title>
        <authorList>
            <person name="Huang H."/>
            <person name="Mo K."/>
            <person name="Hu Y."/>
        </authorList>
    </citation>
    <scope>NUCLEOTIDE SEQUENCE</scope>
    <source>
        <strain evidence="2">IB182496</strain>
    </source>
</reference>
<accession>A0A927BSP0</accession>
<name>A0A927BSP0_9BACL</name>
<evidence type="ECO:0000313" key="2">
    <source>
        <dbReference type="EMBL" id="MBD2845572.1"/>
    </source>
</evidence>
<evidence type="ECO:0000313" key="3">
    <source>
        <dbReference type="Proteomes" id="UP000621560"/>
    </source>
</evidence>
<sequence>MNDTRMDMYNRLIEREDQLHARLEALEQSQELVYDEAYRRGSVHGRAMLLETLQALHKMESERRQMLLRVKLARALLAHEMHRQQDEQAEQTGEQAGSGEPGSR</sequence>
<gene>
    <name evidence="2" type="ORF">IDH44_10255</name>
</gene>
<evidence type="ECO:0000256" key="1">
    <source>
        <dbReference type="SAM" id="MobiDB-lite"/>
    </source>
</evidence>
<dbReference type="EMBL" id="JACXIZ010000016">
    <property type="protein sequence ID" value="MBD2845572.1"/>
    <property type="molecule type" value="Genomic_DNA"/>
</dbReference>
<dbReference type="AlphaFoldDB" id="A0A927BSP0"/>
<organism evidence="2 3">
    <name type="scientific">Paenibacillus sabuli</name>
    <dbReference type="NCBI Taxonomy" id="2772509"/>
    <lineage>
        <taxon>Bacteria</taxon>
        <taxon>Bacillati</taxon>
        <taxon>Bacillota</taxon>
        <taxon>Bacilli</taxon>
        <taxon>Bacillales</taxon>
        <taxon>Paenibacillaceae</taxon>
        <taxon>Paenibacillus</taxon>
    </lineage>
</organism>
<proteinExistence type="predicted"/>
<keyword evidence="3" id="KW-1185">Reference proteome</keyword>
<dbReference type="RefSeq" id="WP_190917276.1">
    <property type="nucleotide sequence ID" value="NZ_JACXIZ010000016.1"/>
</dbReference>
<dbReference type="Proteomes" id="UP000621560">
    <property type="component" value="Unassembled WGS sequence"/>
</dbReference>
<comment type="caution">
    <text evidence="2">The sequence shown here is derived from an EMBL/GenBank/DDBJ whole genome shotgun (WGS) entry which is preliminary data.</text>
</comment>
<feature type="region of interest" description="Disordered" evidence="1">
    <location>
        <begin position="81"/>
        <end position="104"/>
    </location>
</feature>